<evidence type="ECO:0000313" key="2">
    <source>
        <dbReference type="EMBL" id="AFD25122.1"/>
    </source>
</evidence>
<dbReference type="KEGG" id="dgo:DGo_CA1195"/>
<feature type="transmembrane region" description="Helical" evidence="1">
    <location>
        <begin position="171"/>
        <end position="189"/>
    </location>
</feature>
<dbReference type="PATRIC" id="fig|745776.4.peg.1231"/>
<dbReference type="STRING" id="745776.DGo_CA1195"/>
<keyword evidence="3" id="KW-1185">Reference proteome</keyword>
<dbReference type="EMBL" id="CP002191">
    <property type="protein sequence ID" value="AFD25122.1"/>
    <property type="molecule type" value="Genomic_DNA"/>
</dbReference>
<dbReference type="RefSeq" id="WP_014684605.1">
    <property type="nucleotide sequence ID" value="NC_017790.1"/>
</dbReference>
<dbReference type="Proteomes" id="UP000007575">
    <property type="component" value="Chromosome"/>
</dbReference>
<evidence type="ECO:0000256" key="1">
    <source>
        <dbReference type="SAM" id="Phobius"/>
    </source>
</evidence>
<sequence length="247" mass="25347">MTIHSGRPTPNPDLNTWPLPDGLRARLMREHGWSAAFAEQAETEYRRFVYLATLGRPVTPSPAVDEVWHTHLMFTRDYWGGFQALLPAPLHHEPGTGDPGDAARLREQYLDTLALYERTFGEAAPATCWPRPAIPATNPAQRPAPGGLWGWVVGAAVLGLGGSVLTGTLLFLLPTALVFGILALAVLLGRRGGHSRPGDGAAGAGGLVLFGLDLGGDGGNTDGGGCGSSDGGGAGCGSGCGGGGCGS</sequence>
<keyword evidence="1" id="KW-1133">Transmembrane helix</keyword>
<gene>
    <name evidence="2" type="ordered locus">DGo_CA1195</name>
</gene>
<dbReference type="HOGENOM" id="CLU_1183469_0_0_0"/>
<evidence type="ECO:0000313" key="3">
    <source>
        <dbReference type="Proteomes" id="UP000007575"/>
    </source>
</evidence>
<organism evidence="2 3">
    <name type="scientific">Deinococcus gobiensis (strain DSM 21396 / JCM 16679 / CGMCC 1.7299 / I-0)</name>
    <dbReference type="NCBI Taxonomy" id="745776"/>
    <lineage>
        <taxon>Bacteria</taxon>
        <taxon>Thermotogati</taxon>
        <taxon>Deinococcota</taxon>
        <taxon>Deinococci</taxon>
        <taxon>Deinococcales</taxon>
        <taxon>Deinococcaceae</taxon>
        <taxon>Deinococcus</taxon>
    </lineage>
</organism>
<reference evidence="2 3" key="1">
    <citation type="journal article" date="2012" name="PLoS ONE">
        <title>Genome sequence and transcriptome analysis of the radioresistant bacterium Deinococcus gobiensis: insights into the extreme environmental adaptations.</title>
        <authorList>
            <person name="Yuan M."/>
            <person name="Chen M."/>
            <person name="Zhang W."/>
            <person name="Lu W."/>
            <person name="Wang J."/>
            <person name="Yang M."/>
            <person name="Zhao P."/>
            <person name="Tang R."/>
            <person name="Li X."/>
            <person name="Hao Y."/>
            <person name="Zhou Z."/>
            <person name="Zhan Y."/>
            <person name="Yu H."/>
            <person name="Teng C."/>
            <person name="Yan Y."/>
            <person name="Ping S."/>
            <person name="Wang Y."/>
            <person name="Lin M."/>
        </authorList>
    </citation>
    <scope>NUCLEOTIDE SEQUENCE [LARGE SCALE GENOMIC DNA]</scope>
    <source>
        <strain evidence="2 3">I-0</strain>
    </source>
</reference>
<proteinExistence type="predicted"/>
<keyword evidence="1" id="KW-0472">Membrane</keyword>
<dbReference type="eggNOG" id="COG4278">
    <property type="taxonomic scope" value="Bacteria"/>
</dbReference>
<accession>H8GRS5</accession>
<dbReference type="OrthoDB" id="71172at2"/>
<dbReference type="AlphaFoldDB" id="H8GRS5"/>
<feature type="transmembrane region" description="Helical" evidence="1">
    <location>
        <begin position="148"/>
        <end position="165"/>
    </location>
</feature>
<protein>
    <submittedName>
        <fullName evidence="2">Putative membrane protein</fullName>
    </submittedName>
</protein>
<keyword evidence="1" id="KW-0812">Transmembrane</keyword>
<name>H8GRS5_DEIGI</name>